<dbReference type="Pfam" id="PF02348">
    <property type="entry name" value="CTP_transf_3"/>
    <property type="match status" value="1"/>
</dbReference>
<name>A0ABX4YJ78_9LEPT</name>
<dbReference type="RefSeq" id="WP_010415022.1">
    <property type="nucleotide sequence ID" value="NZ_MCRM02000009.1"/>
</dbReference>
<dbReference type="EMBL" id="MCRM02000009">
    <property type="protein sequence ID" value="PNV75077.1"/>
    <property type="molecule type" value="Genomic_DNA"/>
</dbReference>
<dbReference type="PANTHER" id="PTHR42866">
    <property type="entry name" value="3-DEOXY-MANNO-OCTULOSONATE CYTIDYLYLTRANSFERASE"/>
    <property type="match status" value="1"/>
</dbReference>
<protein>
    <submittedName>
        <fullName evidence="1">Spore coat biosynthesis protein F</fullName>
    </submittedName>
</protein>
<dbReference type="Proteomes" id="UP000094669">
    <property type="component" value="Unassembled WGS sequence"/>
</dbReference>
<keyword evidence="2" id="KW-1185">Reference proteome</keyword>
<organism evidence="1 2">
    <name type="scientific">Leptospira inadai serovar Lyme</name>
    <dbReference type="NCBI Taxonomy" id="293084"/>
    <lineage>
        <taxon>Bacteria</taxon>
        <taxon>Pseudomonadati</taxon>
        <taxon>Spirochaetota</taxon>
        <taxon>Spirochaetia</taxon>
        <taxon>Leptospirales</taxon>
        <taxon>Leptospiraceae</taxon>
        <taxon>Leptospira</taxon>
    </lineage>
</organism>
<dbReference type="Gene3D" id="3.90.550.10">
    <property type="entry name" value="Spore Coat Polysaccharide Biosynthesis Protein SpsA, Chain A"/>
    <property type="match status" value="1"/>
</dbReference>
<sequence>MSGTLLTHKRLGSLYAFIQARTSSTRLPRKVLKDLPEGSGNALLDHIHFRISKVLPQSRIVYVVPEEDFELEAFLSSRNRRVFSGPLEDVRARYILAASKFGAEAVLRLTGDNPFYDVKHLGLLLLSFLQGSSQLSYFKGLPLGMGGEVFRTEALLWEPQDGLEERHREHVSLHIKEHPEKFRITSIPALLAEEDSDRIPRFRLTVDTPEDFRTMEAILEGPAKSIGNTKPEIPDWGVGDLLKWEADFPKLFRENASVPQIKFSLPRVNRKSKGKIALLVAPAKEFGSGHEARSHILYSLLPDRDWEPTLISKFPKDGEYQGLIIDYRDISIPIEYKKTKLLLLDHFGAERKIHPHFDLLPHPLNRGDFDWSNILLPPSLTSSALNPTQEEMEEYEFFCYAGTIEKRQSNDLDRILLRQSPSGKILRVGGTPPAAENARIEHVDRLSTNDYLTALRGSKRFFGYFGQSLFEALYLGIPSATFGISPVHETLSSMLEEDAGIPYYKNIGSAKFSVGTRAPGAGGYDNILEYIDFLFYQK</sequence>
<dbReference type="PANTHER" id="PTHR42866:SF1">
    <property type="entry name" value="SPORE COAT POLYSACCHARIDE BIOSYNTHESIS PROTEIN SPSF"/>
    <property type="match status" value="1"/>
</dbReference>
<comment type="caution">
    <text evidence="1">The sequence shown here is derived from an EMBL/GenBank/DDBJ whole genome shotgun (WGS) entry which is preliminary data.</text>
</comment>
<evidence type="ECO:0000313" key="2">
    <source>
        <dbReference type="Proteomes" id="UP000094669"/>
    </source>
</evidence>
<dbReference type="InterPro" id="IPR029044">
    <property type="entry name" value="Nucleotide-diphossugar_trans"/>
</dbReference>
<dbReference type="SUPFAM" id="SSF53448">
    <property type="entry name" value="Nucleotide-diphospho-sugar transferases"/>
    <property type="match status" value="1"/>
</dbReference>
<dbReference type="InterPro" id="IPR003329">
    <property type="entry name" value="Cytidylyl_trans"/>
</dbReference>
<gene>
    <name evidence="1" type="ORF">BES34_011000</name>
</gene>
<reference evidence="1" key="1">
    <citation type="submission" date="2018-01" db="EMBL/GenBank/DDBJ databases">
        <title>Genomic characterization of Leptospira inadai serogroup Lyme isolated from captured rat in Brazil and comparative analysis with human reference strain.</title>
        <authorList>
            <person name="Moreno L.Z."/>
            <person name="Loureiro A.P."/>
            <person name="Miraglia F."/>
            <person name="Kremer F.S."/>
            <person name="Eslabao M.R."/>
            <person name="Dellagostin O.A."/>
            <person name="Lilenbaum W."/>
            <person name="Moreno A.M."/>
        </authorList>
    </citation>
    <scope>NUCLEOTIDE SEQUENCE [LARGE SCALE GENOMIC DNA]</scope>
    <source>
        <strain evidence="1">M34/99</strain>
    </source>
</reference>
<evidence type="ECO:0000313" key="1">
    <source>
        <dbReference type="EMBL" id="PNV75077.1"/>
    </source>
</evidence>
<accession>A0ABX4YJ78</accession>
<proteinExistence type="predicted"/>